<dbReference type="EMBL" id="JAHQIW010001076">
    <property type="protein sequence ID" value="KAJ1351447.1"/>
    <property type="molecule type" value="Genomic_DNA"/>
</dbReference>
<evidence type="ECO:0000313" key="2">
    <source>
        <dbReference type="EMBL" id="KAJ1351447.1"/>
    </source>
</evidence>
<dbReference type="Proteomes" id="UP001196413">
    <property type="component" value="Unassembled WGS sequence"/>
</dbReference>
<sequence length="107" mass="12253">MTSQLETSRTRTTAQIEVAEKKTQEYETVRALLVKERDDYRGVLHALADLQTQARTKVSENEAINARPIAESRTNKEEVERGEESEHRTGDTFSSQTDLSKKIRETE</sequence>
<evidence type="ECO:0000313" key="3">
    <source>
        <dbReference type="Proteomes" id="UP001196413"/>
    </source>
</evidence>
<name>A0AAD5QHW7_PARTN</name>
<organism evidence="2 3">
    <name type="scientific">Parelaphostrongylus tenuis</name>
    <name type="common">Meningeal worm</name>
    <dbReference type="NCBI Taxonomy" id="148309"/>
    <lineage>
        <taxon>Eukaryota</taxon>
        <taxon>Metazoa</taxon>
        <taxon>Ecdysozoa</taxon>
        <taxon>Nematoda</taxon>
        <taxon>Chromadorea</taxon>
        <taxon>Rhabditida</taxon>
        <taxon>Rhabditina</taxon>
        <taxon>Rhabditomorpha</taxon>
        <taxon>Strongyloidea</taxon>
        <taxon>Metastrongylidae</taxon>
        <taxon>Parelaphostrongylus</taxon>
    </lineage>
</organism>
<reference evidence="2" key="1">
    <citation type="submission" date="2021-06" db="EMBL/GenBank/DDBJ databases">
        <title>Parelaphostrongylus tenuis whole genome reference sequence.</title>
        <authorList>
            <person name="Garwood T.J."/>
            <person name="Larsen P.A."/>
            <person name="Fountain-Jones N.M."/>
            <person name="Garbe J.R."/>
            <person name="Macchietto M.G."/>
            <person name="Kania S.A."/>
            <person name="Gerhold R.W."/>
            <person name="Richards J.E."/>
            <person name="Wolf T.M."/>
        </authorList>
    </citation>
    <scope>NUCLEOTIDE SEQUENCE</scope>
    <source>
        <strain evidence="2">MNPRO001-30</strain>
        <tissue evidence="2">Meninges</tissue>
    </source>
</reference>
<gene>
    <name evidence="2" type="ORF">KIN20_007449</name>
</gene>
<proteinExistence type="predicted"/>
<evidence type="ECO:0000256" key="1">
    <source>
        <dbReference type="SAM" id="MobiDB-lite"/>
    </source>
</evidence>
<keyword evidence="3" id="KW-1185">Reference proteome</keyword>
<dbReference type="AlphaFoldDB" id="A0AAD5QHW7"/>
<comment type="caution">
    <text evidence="2">The sequence shown here is derived from an EMBL/GenBank/DDBJ whole genome shotgun (WGS) entry which is preliminary data.</text>
</comment>
<feature type="compositionally biased region" description="Basic and acidic residues" evidence="1">
    <location>
        <begin position="73"/>
        <end position="90"/>
    </location>
</feature>
<protein>
    <submittedName>
        <fullName evidence="2">Uncharacterized protein</fullName>
    </submittedName>
</protein>
<accession>A0AAD5QHW7</accession>
<feature type="region of interest" description="Disordered" evidence="1">
    <location>
        <begin position="58"/>
        <end position="107"/>
    </location>
</feature>